<dbReference type="SUPFAM" id="SSF52833">
    <property type="entry name" value="Thioredoxin-like"/>
    <property type="match status" value="1"/>
</dbReference>
<organism evidence="3 4">
    <name type="scientific">Metabacillus mangrovi</name>
    <dbReference type="NCBI Taxonomy" id="1491830"/>
    <lineage>
        <taxon>Bacteria</taxon>
        <taxon>Bacillati</taxon>
        <taxon>Bacillota</taxon>
        <taxon>Bacilli</taxon>
        <taxon>Bacillales</taxon>
        <taxon>Bacillaceae</taxon>
        <taxon>Metabacillus</taxon>
    </lineage>
</organism>
<gene>
    <name evidence="3" type="ORF">GKZ89_00380</name>
</gene>
<dbReference type="InterPro" id="IPR013766">
    <property type="entry name" value="Thioredoxin_domain"/>
</dbReference>
<sequence>MLKRAAAVIILLILASAAVWQLLWPEEPSVGVEEGNKAPDFTLPLLDGTTASLSGYEGKKVIVNFWATWCGPCRKEIPELKKIAEKYEGDLVILAVNYTVSEANESTVQNFVKSNAMDFPVLLDRETDVLSDYKVFSYPTSYFLDENGVIKKIHRGIADQKTLEEFAQS</sequence>
<evidence type="ECO:0000313" key="3">
    <source>
        <dbReference type="EMBL" id="MTH51843.1"/>
    </source>
</evidence>
<dbReference type="InterPro" id="IPR036249">
    <property type="entry name" value="Thioredoxin-like_sf"/>
</dbReference>
<protein>
    <submittedName>
        <fullName evidence="3">Redoxin domain-containing protein</fullName>
    </submittedName>
</protein>
<dbReference type="PANTHER" id="PTHR42852:SF1">
    <property type="entry name" value="THIOREDOXIN-LIKE PROTEIN YNEN"/>
    <property type="match status" value="1"/>
</dbReference>
<dbReference type="PANTHER" id="PTHR42852">
    <property type="entry name" value="THIOL:DISULFIDE INTERCHANGE PROTEIN DSBE"/>
    <property type="match status" value="1"/>
</dbReference>
<dbReference type="Gene3D" id="3.40.30.10">
    <property type="entry name" value="Glutaredoxin"/>
    <property type="match status" value="1"/>
</dbReference>
<dbReference type="Pfam" id="PF00578">
    <property type="entry name" value="AhpC-TSA"/>
    <property type="match status" value="1"/>
</dbReference>
<feature type="domain" description="Thioredoxin" evidence="2">
    <location>
        <begin position="32"/>
        <end position="169"/>
    </location>
</feature>
<dbReference type="AlphaFoldDB" id="A0A7X2S0U1"/>
<dbReference type="RefSeq" id="WP_155110407.1">
    <property type="nucleotide sequence ID" value="NZ_WMIB01000001.1"/>
</dbReference>
<dbReference type="GO" id="GO:0016209">
    <property type="term" value="F:antioxidant activity"/>
    <property type="evidence" value="ECO:0007669"/>
    <property type="project" value="InterPro"/>
</dbReference>
<accession>A0A7X2S0U1</accession>
<dbReference type="PROSITE" id="PS00194">
    <property type="entry name" value="THIOREDOXIN_1"/>
    <property type="match status" value="1"/>
</dbReference>
<dbReference type="OrthoDB" id="25753at2"/>
<evidence type="ECO:0000259" key="2">
    <source>
        <dbReference type="PROSITE" id="PS51352"/>
    </source>
</evidence>
<dbReference type="InterPro" id="IPR050553">
    <property type="entry name" value="Thioredoxin_ResA/DsbE_sf"/>
</dbReference>
<evidence type="ECO:0000313" key="4">
    <source>
        <dbReference type="Proteomes" id="UP000434639"/>
    </source>
</evidence>
<dbReference type="PROSITE" id="PS51352">
    <property type="entry name" value="THIOREDOXIN_2"/>
    <property type="match status" value="1"/>
</dbReference>
<dbReference type="Proteomes" id="UP000434639">
    <property type="component" value="Unassembled WGS sequence"/>
</dbReference>
<dbReference type="CDD" id="cd02966">
    <property type="entry name" value="TlpA_like_family"/>
    <property type="match status" value="1"/>
</dbReference>
<dbReference type="InterPro" id="IPR000866">
    <property type="entry name" value="AhpC/TSA"/>
</dbReference>
<dbReference type="InterPro" id="IPR017937">
    <property type="entry name" value="Thioredoxin_CS"/>
</dbReference>
<evidence type="ECO:0000256" key="1">
    <source>
        <dbReference type="ARBA" id="ARBA00023157"/>
    </source>
</evidence>
<reference evidence="3 4" key="1">
    <citation type="journal article" date="2017" name="Int. J. Syst. Evol. Microbiol.">
        <title>Bacillus mangrovi sp. nov., isolated from a sediment sample from a mangrove forest.</title>
        <authorList>
            <person name="Gupta V."/>
            <person name="Singh P.K."/>
            <person name="Korpole S."/>
            <person name="Tanuku N.R.S."/>
            <person name="Pinnaka A.K."/>
        </authorList>
    </citation>
    <scope>NUCLEOTIDE SEQUENCE [LARGE SCALE GENOMIC DNA]</scope>
    <source>
        <strain evidence="3 4">KCTC 33872</strain>
    </source>
</reference>
<keyword evidence="1" id="KW-1015">Disulfide bond</keyword>
<name>A0A7X2S0U1_9BACI</name>
<dbReference type="EMBL" id="WMIB01000001">
    <property type="protein sequence ID" value="MTH51843.1"/>
    <property type="molecule type" value="Genomic_DNA"/>
</dbReference>
<keyword evidence="4" id="KW-1185">Reference proteome</keyword>
<dbReference type="GO" id="GO:0016491">
    <property type="term" value="F:oxidoreductase activity"/>
    <property type="evidence" value="ECO:0007669"/>
    <property type="project" value="InterPro"/>
</dbReference>
<proteinExistence type="predicted"/>
<comment type="caution">
    <text evidence="3">The sequence shown here is derived from an EMBL/GenBank/DDBJ whole genome shotgun (WGS) entry which is preliminary data.</text>
</comment>